<dbReference type="PROSITE" id="PS50878">
    <property type="entry name" value="RT_POL"/>
    <property type="match status" value="1"/>
</dbReference>
<organism evidence="2">
    <name type="scientific">Davidia involucrata</name>
    <name type="common">Dove tree</name>
    <dbReference type="NCBI Taxonomy" id="16924"/>
    <lineage>
        <taxon>Eukaryota</taxon>
        <taxon>Viridiplantae</taxon>
        <taxon>Streptophyta</taxon>
        <taxon>Embryophyta</taxon>
        <taxon>Tracheophyta</taxon>
        <taxon>Spermatophyta</taxon>
        <taxon>Magnoliopsida</taxon>
        <taxon>eudicotyledons</taxon>
        <taxon>Gunneridae</taxon>
        <taxon>Pentapetalae</taxon>
        <taxon>asterids</taxon>
        <taxon>Cornales</taxon>
        <taxon>Nyssaceae</taxon>
        <taxon>Davidia</taxon>
    </lineage>
</organism>
<reference evidence="2" key="1">
    <citation type="submission" date="2019-08" db="EMBL/GenBank/DDBJ databases">
        <title>Reference gene set and small RNA set construction with multiple tissues from Davidia involucrata Baill.</title>
        <authorList>
            <person name="Yang H."/>
            <person name="Zhou C."/>
            <person name="Li G."/>
            <person name="Wang J."/>
            <person name="Gao P."/>
            <person name="Wang M."/>
            <person name="Wang R."/>
            <person name="Zhao Y."/>
        </authorList>
    </citation>
    <scope>NUCLEOTIDE SEQUENCE</scope>
    <source>
        <tissue evidence="2">Mixed with DoveR01_LX</tissue>
    </source>
</reference>
<evidence type="ECO:0000259" key="1">
    <source>
        <dbReference type="PROSITE" id="PS50878"/>
    </source>
</evidence>
<sequence>MLTGVNNIRQIQVGDQILSEMEEVNKGISDFFENLYKEPRHWRPDLEGLEFASLLQGDVEGLEGPFSEEEVVAGLNSCEGDKAPGPDGFSMAFFQQCWPTIKEDMMAVFHHFFSHGSFEKSLNAFFIALVPKKEGAENIKDFRSISLMGGTYKLIAKVLANRLKKVLPKIISKNQNAFVEGRQILDVVLIANECIDARRKGGRTGPLCKLDVEKPFDHVNWDFLMSLLGIMGFGPRWKRWIQWCISSISLSILVNGSPMGFFQASSCLRQGDPLSPFLFVIVMEVFSRLLLHAMEGGLLEWFQLGNVEGSGMVVSHLLFADDTYFLRCGGAAASIPKVYSALL</sequence>
<dbReference type="Pfam" id="PF00078">
    <property type="entry name" value="RVT_1"/>
    <property type="match status" value="1"/>
</dbReference>
<dbReference type="CDD" id="cd01650">
    <property type="entry name" value="RT_nLTR_like"/>
    <property type="match status" value="1"/>
</dbReference>
<name>A0A5B7BIZ0_DAVIN</name>
<proteinExistence type="predicted"/>
<dbReference type="InterPro" id="IPR000477">
    <property type="entry name" value="RT_dom"/>
</dbReference>
<dbReference type="PANTHER" id="PTHR46890:SF50">
    <property type="entry name" value="RNA-DIRECTED DNA POLYMERASE, EUKARYOTA, REVERSE TRANSCRIPTASE ZINC-BINDING DOMAIN PROTEIN-RELATED"/>
    <property type="match status" value="1"/>
</dbReference>
<dbReference type="PANTHER" id="PTHR46890">
    <property type="entry name" value="NON-LTR RETROLELEMENT REVERSE TRANSCRIPTASE-LIKE PROTEIN-RELATED"/>
    <property type="match status" value="1"/>
</dbReference>
<dbReference type="AlphaFoldDB" id="A0A5B7BIZ0"/>
<dbReference type="InterPro" id="IPR052343">
    <property type="entry name" value="Retrotransposon-Effector_Assoc"/>
</dbReference>
<dbReference type="InterPro" id="IPR043502">
    <property type="entry name" value="DNA/RNA_pol_sf"/>
</dbReference>
<accession>A0A5B7BIZ0</accession>
<protein>
    <recommendedName>
        <fullName evidence="1">Reverse transcriptase domain-containing protein</fullName>
    </recommendedName>
</protein>
<gene>
    <name evidence="2" type="ORF">Din_038238</name>
</gene>
<feature type="domain" description="Reverse transcriptase" evidence="1">
    <location>
        <begin position="111"/>
        <end position="343"/>
    </location>
</feature>
<evidence type="ECO:0000313" key="2">
    <source>
        <dbReference type="EMBL" id="MPA68797.1"/>
    </source>
</evidence>
<dbReference type="EMBL" id="GHES01038238">
    <property type="protein sequence ID" value="MPA68797.1"/>
    <property type="molecule type" value="Transcribed_RNA"/>
</dbReference>
<dbReference type="SUPFAM" id="SSF56672">
    <property type="entry name" value="DNA/RNA polymerases"/>
    <property type="match status" value="1"/>
</dbReference>